<organism evidence="2 3">
    <name type="scientific">Thiothrix nivea (strain ATCC 35100 / DSM 5205 / JP2)</name>
    <dbReference type="NCBI Taxonomy" id="870187"/>
    <lineage>
        <taxon>Bacteria</taxon>
        <taxon>Pseudomonadati</taxon>
        <taxon>Pseudomonadota</taxon>
        <taxon>Gammaproteobacteria</taxon>
        <taxon>Thiotrichales</taxon>
        <taxon>Thiotrichaceae</taxon>
        <taxon>Thiothrix</taxon>
    </lineage>
</organism>
<accession>A0A656HD14</accession>
<protein>
    <submittedName>
        <fullName evidence="2">Uncharacterized protein</fullName>
    </submittedName>
</protein>
<evidence type="ECO:0000256" key="1">
    <source>
        <dbReference type="SAM" id="MobiDB-lite"/>
    </source>
</evidence>
<evidence type="ECO:0000313" key="3">
    <source>
        <dbReference type="Proteomes" id="UP000005317"/>
    </source>
</evidence>
<gene>
    <name evidence="2" type="ORF">Thini_1680</name>
</gene>
<reference evidence="3" key="1">
    <citation type="journal article" date="2011" name="Stand. Genomic Sci.">
        <title>Genome sequence of the filamentous, gliding Thiothrix nivea neotype strain (JP2(T)).</title>
        <authorList>
            <person name="Lapidus A."/>
            <person name="Nolan M."/>
            <person name="Lucas S."/>
            <person name="Glavina Del Rio T."/>
            <person name="Tice H."/>
            <person name="Cheng J.F."/>
            <person name="Tapia R."/>
            <person name="Han C."/>
            <person name="Goodwin L."/>
            <person name="Pitluck S."/>
            <person name="Liolios K."/>
            <person name="Pagani I."/>
            <person name="Ivanova N."/>
            <person name="Huntemann M."/>
            <person name="Mavromatis K."/>
            <person name="Mikhailova N."/>
            <person name="Pati A."/>
            <person name="Chen A."/>
            <person name="Palaniappan K."/>
            <person name="Land M."/>
            <person name="Brambilla E.M."/>
            <person name="Rohde M."/>
            <person name="Abt B."/>
            <person name="Verbarg S."/>
            <person name="Goker M."/>
            <person name="Bristow J."/>
            <person name="Eisen J.A."/>
            <person name="Markowitz V."/>
            <person name="Hugenholtz P."/>
            <person name="Kyrpides N.C."/>
            <person name="Klenk H.P."/>
            <person name="Woyke T."/>
        </authorList>
    </citation>
    <scope>NUCLEOTIDE SEQUENCE [LARGE SCALE GENOMIC DNA]</scope>
    <source>
        <strain evidence="3">ATCC 35100 / DSM 5205 / JP2</strain>
    </source>
</reference>
<proteinExistence type="predicted"/>
<keyword evidence="3" id="KW-1185">Reference proteome</keyword>
<evidence type="ECO:0000313" key="2">
    <source>
        <dbReference type="EMBL" id="EIJ34263.1"/>
    </source>
</evidence>
<feature type="region of interest" description="Disordered" evidence="1">
    <location>
        <begin position="96"/>
        <end position="116"/>
    </location>
</feature>
<dbReference type="RefSeq" id="WP_002708196.1">
    <property type="nucleotide sequence ID" value="NZ_JH651384.1"/>
</dbReference>
<name>A0A656HD14_THINJ</name>
<dbReference type="EMBL" id="JH651384">
    <property type="protein sequence ID" value="EIJ34263.1"/>
    <property type="molecule type" value="Genomic_DNA"/>
</dbReference>
<dbReference type="Proteomes" id="UP000005317">
    <property type="component" value="Unassembled WGS sequence"/>
</dbReference>
<dbReference type="AlphaFoldDB" id="A0A656HD14"/>
<dbReference type="OrthoDB" id="9769774at2"/>
<sequence precursor="true">MSKNNNLPTLINVVWKWGVACSLTVFCLPAVAAGVIDIGGLLDQAAVACAKRNDTQLAELNQQLEGIIDAYPDLPQEQAYVRKLLNDFRQGNCYLPKHSGRQGNGSQRITNEDDVNGLDGATRLQASVGYGSNINLGVRNRTLTIDDFKGTGPVELELGEPSKAKEDAFTDVLLSREHQFETLPTLKASATYNQRDYKDNSAFSYKALELSLQYKAADEKNYTIGRQNTWIEGDLWQESTQVKVLTPLPVGDGETSRLYWEASLNQDAYPRRPEYDATVARSNLRYQRVVSDATLVQVKAEVAYDHAEDQRPGGDRKSHGVSVAALKVFDSGWQALAEVGVKKRYDSEPYSPELFSDKKRVQTLGQAGVRLRKPLRKGLWLDISYVQNAQGDKNIPLFDVETNRSGSVGIEYRW</sequence>